<feature type="domain" description="Tyr recombinase" evidence="5">
    <location>
        <begin position="212"/>
        <end position="467"/>
    </location>
</feature>
<dbReference type="PANTHER" id="PTHR30349:SF41">
    <property type="entry name" value="INTEGRASE_RECOMBINASE PROTEIN MJ0367-RELATED"/>
    <property type="match status" value="1"/>
</dbReference>
<reference evidence="6 7" key="1">
    <citation type="submission" date="2015-03" db="EMBL/GenBank/DDBJ databases">
        <title>Genome sequence of Kiloniella sp. P1-1, isolated from the gut microflora of Pacific white shrimp, Penaeus vannamei.</title>
        <authorList>
            <person name="Shao Z."/>
            <person name="Wang L."/>
            <person name="Li X."/>
        </authorList>
    </citation>
    <scope>NUCLEOTIDE SEQUENCE [LARGE SCALE GENOMIC DNA]</scope>
    <source>
        <strain evidence="6 7">P1-1</strain>
    </source>
</reference>
<evidence type="ECO:0000313" key="7">
    <source>
        <dbReference type="Proteomes" id="UP000034491"/>
    </source>
</evidence>
<dbReference type="Pfam" id="PF00589">
    <property type="entry name" value="Phage_integrase"/>
    <property type="match status" value="1"/>
</dbReference>
<evidence type="ECO:0000256" key="1">
    <source>
        <dbReference type="ARBA" id="ARBA00008857"/>
    </source>
</evidence>
<dbReference type="Gene3D" id="1.10.443.10">
    <property type="entry name" value="Intergrase catalytic core"/>
    <property type="match status" value="1"/>
</dbReference>
<dbReference type="STRING" id="1549748.WH95_13530"/>
<dbReference type="SUPFAM" id="SSF56349">
    <property type="entry name" value="DNA breaking-rejoining enzymes"/>
    <property type="match status" value="1"/>
</dbReference>
<gene>
    <name evidence="6" type="ORF">WH95_13530</name>
</gene>
<dbReference type="InterPro" id="IPR050090">
    <property type="entry name" value="Tyrosine_recombinase_XerCD"/>
</dbReference>
<organism evidence="6 7">
    <name type="scientific">Kiloniella litopenaei</name>
    <dbReference type="NCBI Taxonomy" id="1549748"/>
    <lineage>
        <taxon>Bacteria</taxon>
        <taxon>Pseudomonadati</taxon>
        <taxon>Pseudomonadota</taxon>
        <taxon>Alphaproteobacteria</taxon>
        <taxon>Rhodospirillales</taxon>
        <taxon>Kiloniellaceae</taxon>
        <taxon>Kiloniella</taxon>
    </lineage>
</organism>
<dbReference type="EMBL" id="LANI01000020">
    <property type="protein sequence ID" value="KKJ76244.1"/>
    <property type="molecule type" value="Genomic_DNA"/>
</dbReference>
<dbReference type="AlphaFoldDB" id="A0A0M2R754"/>
<evidence type="ECO:0000259" key="5">
    <source>
        <dbReference type="PROSITE" id="PS51898"/>
    </source>
</evidence>
<evidence type="ECO:0000256" key="3">
    <source>
        <dbReference type="ARBA" id="ARBA00023125"/>
    </source>
</evidence>
<evidence type="ECO:0000313" key="6">
    <source>
        <dbReference type="EMBL" id="KKJ76244.1"/>
    </source>
</evidence>
<dbReference type="PROSITE" id="PS51898">
    <property type="entry name" value="TYR_RECOMBINASE"/>
    <property type="match status" value="1"/>
</dbReference>
<proteinExistence type="inferred from homology"/>
<dbReference type="Proteomes" id="UP000034491">
    <property type="component" value="Unassembled WGS sequence"/>
</dbReference>
<keyword evidence="7" id="KW-1185">Reference proteome</keyword>
<dbReference type="GO" id="GO:0015074">
    <property type="term" value="P:DNA integration"/>
    <property type="evidence" value="ECO:0007669"/>
    <property type="project" value="UniProtKB-KW"/>
</dbReference>
<protein>
    <recommendedName>
        <fullName evidence="5">Tyr recombinase domain-containing protein</fullName>
    </recommendedName>
</protein>
<dbReference type="PANTHER" id="PTHR30349">
    <property type="entry name" value="PHAGE INTEGRASE-RELATED"/>
    <property type="match status" value="1"/>
</dbReference>
<accession>A0A0M2R754</accession>
<comment type="caution">
    <text evidence="6">The sequence shown here is derived from an EMBL/GenBank/DDBJ whole genome shotgun (WGS) entry which is preliminary data.</text>
</comment>
<keyword evidence="3" id="KW-0238">DNA-binding</keyword>
<evidence type="ECO:0000256" key="2">
    <source>
        <dbReference type="ARBA" id="ARBA00022908"/>
    </source>
</evidence>
<dbReference type="InterPro" id="IPR013762">
    <property type="entry name" value="Integrase-like_cat_sf"/>
</dbReference>
<dbReference type="GO" id="GO:0006310">
    <property type="term" value="P:DNA recombination"/>
    <property type="evidence" value="ECO:0007669"/>
    <property type="project" value="UniProtKB-KW"/>
</dbReference>
<keyword evidence="2" id="KW-0229">DNA integration</keyword>
<name>A0A0M2R754_9PROT</name>
<dbReference type="GO" id="GO:0003677">
    <property type="term" value="F:DNA binding"/>
    <property type="evidence" value="ECO:0007669"/>
    <property type="project" value="UniProtKB-KW"/>
</dbReference>
<keyword evidence="4" id="KW-0233">DNA recombination</keyword>
<dbReference type="InterPro" id="IPR002104">
    <property type="entry name" value="Integrase_catalytic"/>
</dbReference>
<evidence type="ECO:0000256" key="4">
    <source>
        <dbReference type="ARBA" id="ARBA00023172"/>
    </source>
</evidence>
<sequence>MKLRDTTVLTLPIKDTNVKAWSQIQMPVLFIETDGTAEPYRELVDYIFNSLASGQMAQESATKCVRAVERFIKFYDTILEHNFVIYEELNLLLSIFTIFRHKGSNHEEAGPEFSDLNWAPVETRTARNDFNAIVNFFDFCNIQYGYITFQKEKISTKNSSWYQSLEAVQKKKDRDFFTHLSAHRARFKMLQPDMEVPFPKILKTKSAPPTNEAEKAISQEEIKTIIAAERNPVFRFVWIITSFGGIRLSEACHIWQADVMPSFYWKELFQVASNKPLIFRSEPSDCKYTGTIGSYKITRRKYLKNKYGLIPRNEYPIDNIQHAGWKGVTYTDDRLFHPIFWQAGHDIIDLLNEAIKEIQTFHSINRTSKTHPYFLVNMRPGQHFGQPTSRSNIQNAWNRACIRVGLKPHEHRRNIHAGRHLHTALSRELDMSDRSIQEMLGHSSIKSQNSYGKSLRLTAEKLEKAHFRKSNNEEE</sequence>
<dbReference type="InterPro" id="IPR011010">
    <property type="entry name" value="DNA_brk_join_enz"/>
</dbReference>
<comment type="similarity">
    <text evidence="1">Belongs to the 'phage' integrase family.</text>
</comment>